<gene>
    <name evidence="5" type="ORF">SCH01S_43_00110</name>
</gene>
<dbReference type="PANTHER" id="PTHR43300:SF11">
    <property type="entry name" value="ACETYLTRANSFERASE RV3034C-RELATED"/>
    <property type="match status" value="1"/>
</dbReference>
<comment type="similarity">
    <text evidence="1">Belongs to the transferase hexapeptide repeat family.</text>
</comment>
<dbReference type="STRING" id="1219043.SCH01S_43_00110"/>
<dbReference type="CDD" id="cd03349">
    <property type="entry name" value="LbH_XAT"/>
    <property type="match status" value="1"/>
</dbReference>
<dbReference type="RefSeq" id="WP_052733908.1">
    <property type="nucleotide sequence ID" value="NZ_BBWU01000043.1"/>
</dbReference>
<dbReference type="EMBL" id="BBWU01000043">
    <property type="protein sequence ID" value="GAO40110.1"/>
    <property type="molecule type" value="Genomic_DNA"/>
</dbReference>
<organism evidence="5 6">
    <name type="scientific">Sphingomonas changbaiensis NBRC 104936</name>
    <dbReference type="NCBI Taxonomy" id="1219043"/>
    <lineage>
        <taxon>Bacteria</taxon>
        <taxon>Pseudomonadati</taxon>
        <taxon>Pseudomonadota</taxon>
        <taxon>Alphaproteobacteria</taxon>
        <taxon>Sphingomonadales</taxon>
        <taxon>Sphingomonadaceae</taxon>
        <taxon>Sphingomonas</taxon>
    </lineage>
</organism>
<dbReference type="Proteomes" id="UP000033202">
    <property type="component" value="Unassembled WGS sequence"/>
</dbReference>
<keyword evidence="2 5" id="KW-0808">Transferase</keyword>
<keyword evidence="6" id="KW-1185">Reference proteome</keyword>
<dbReference type="OrthoDB" id="9815592at2"/>
<dbReference type="InterPro" id="IPR011004">
    <property type="entry name" value="Trimer_LpxA-like_sf"/>
</dbReference>
<dbReference type="Gene3D" id="2.160.10.10">
    <property type="entry name" value="Hexapeptide repeat proteins"/>
    <property type="match status" value="1"/>
</dbReference>
<dbReference type="InterPro" id="IPR050179">
    <property type="entry name" value="Trans_hexapeptide_repeat"/>
</dbReference>
<dbReference type="InterPro" id="IPR001451">
    <property type="entry name" value="Hexapep"/>
</dbReference>
<dbReference type="SUPFAM" id="SSF51161">
    <property type="entry name" value="Trimeric LpxA-like enzymes"/>
    <property type="match status" value="1"/>
</dbReference>
<evidence type="ECO:0000256" key="4">
    <source>
        <dbReference type="ARBA" id="ARBA00023315"/>
    </source>
</evidence>
<evidence type="ECO:0000256" key="1">
    <source>
        <dbReference type="ARBA" id="ARBA00007274"/>
    </source>
</evidence>
<comment type="caution">
    <text evidence="5">The sequence shown here is derived from an EMBL/GenBank/DDBJ whole genome shotgun (WGS) entry which is preliminary data.</text>
</comment>
<dbReference type="InterPro" id="IPR018357">
    <property type="entry name" value="Hexapep_transf_CS"/>
</dbReference>
<keyword evidence="3" id="KW-0677">Repeat</keyword>
<dbReference type="PANTHER" id="PTHR43300">
    <property type="entry name" value="ACETYLTRANSFERASE"/>
    <property type="match status" value="1"/>
</dbReference>
<accession>A0A0E9MSK0</accession>
<evidence type="ECO:0000313" key="5">
    <source>
        <dbReference type="EMBL" id="GAO40110.1"/>
    </source>
</evidence>
<sequence>MNRLERALRVRLAKLRGKEPPLNYTAARLPQYPVGRGTYGVPRVFDYPNNASLRIGAFTSIAADVSIFLGGNHHPEWVSTFPFGAMWSEHHHPEQPATRGDVIIGNDVWIGRGAMIMSGVTIGDGAVIGAAALVAKDVPPYTIAVGNPARNVRQRFSPETVDRLLAIRWWDWPDDRIRRAAAKLQSPDIEGFIAAVEAGEV</sequence>
<keyword evidence="4" id="KW-0012">Acyltransferase</keyword>
<evidence type="ECO:0000256" key="3">
    <source>
        <dbReference type="ARBA" id="ARBA00022737"/>
    </source>
</evidence>
<dbReference type="AlphaFoldDB" id="A0A0E9MSK0"/>
<dbReference type="Pfam" id="PF00132">
    <property type="entry name" value="Hexapep"/>
    <property type="match status" value="1"/>
</dbReference>
<proteinExistence type="inferred from homology"/>
<name>A0A0E9MSK0_9SPHN</name>
<protein>
    <submittedName>
        <fullName evidence="5">Putative acetyltransferase</fullName>
    </submittedName>
</protein>
<dbReference type="PROSITE" id="PS00101">
    <property type="entry name" value="HEXAPEP_TRANSFERASES"/>
    <property type="match status" value="1"/>
</dbReference>
<evidence type="ECO:0000256" key="2">
    <source>
        <dbReference type="ARBA" id="ARBA00022679"/>
    </source>
</evidence>
<dbReference type="GO" id="GO:0016746">
    <property type="term" value="F:acyltransferase activity"/>
    <property type="evidence" value="ECO:0007669"/>
    <property type="project" value="UniProtKB-KW"/>
</dbReference>
<reference evidence="5 6" key="1">
    <citation type="submission" date="2015-04" db="EMBL/GenBank/DDBJ databases">
        <title>Whole genome shotgun sequence of Sphingomonas changbaiensis NBRC 104936.</title>
        <authorList>
            <person name="Katano-Makiyama Y."/>
            <person name="Hosoyama A."/>
            <person name="Hashimoto M."/>
            <person name="Noguchi M."/>
            <person name="Tsuchikane K."/>
            <person name="Ohji S."/>
            <person name="Yamazoe A."/>
            <person name="Ichikawa N."/>
            <person name="Kimura A."/>
            <person name="Fujita N."/>
        </authorList>
    </citation>
    <scope>NUCLEOTIDE SEQUENCE [LARGE SCALE GENOMIC DNA]</scope>
    <source>
        <strain evidence="5 6">NBRC 104936</strain>
    </source>
</reference>
<evidence type="ECO:0000313" key="6">
    <source>
        <dbReference type="Proteomes" id="UP000033202"/>
    </source>
</evidence>